<feature type="region of interest" description="Disordered" evidence="6">
    <location>
        <begin position="25"/>
        <end position="84"/>
    </location>
</feature>
<feature type="region of interest" description="Disordered" evidence="6">
    <location>
        <begin position="873"/>
        <end position="911"/>
    </location>
</feature>
<dbReference type="GO" id="GO:0032456">
    <property type="term" value="P:endocytic recycling"/>
    <property type="evidence" value="ECO:0007669"/>
    <property type="project" value="InterPro"/>
</dbReference>
<evidence type="ECO:0000313" key="8">
    <source>
        <dbReference type="Proteomes" id="UP001230188"/>
    </source>
</evidence>
<sequence>MADTSRWEFRARDYVRESAEVAVARVGSKTHPLAGTKRGEETRRADDPLMSADDPLSVIGGESGSGSGGSGAHPIEAPAVPSSSSWGLKKQTMVREYLASGCAARALVLVKEIRSSKASSSFGGGDDGFEMLESSQLVERSAARLQQLERGGGEKKSESESESIARLAALHSAMIRHWANDERVAALKVAIQAAKTLGESNKVEEFYPALFAVATEILDNFGRLVYARIAKKEEVNPVEAKETCRNWFYKTACIRELVPRFYVEAAIVRCYAFLSADFPQVLSRLASIARGVGSPLRAAYARAYLALNAPVRGKFAATIVHDTLFQFRGVLKLETPLKLLEPALEMILGSPADVDLGEVLAQYRDYCNDATVLKHIIEAFSHEDVASRAAAIVALAKRAEPSTTSTVDLLGRLGRKFAGAPPPKDQRLAILNEVWKVVTRCNDVGDYVTCATHWLDCLLKHYSDREVRVLLGDVISHVQVATTTTTPNLEDLVQMLIQSKQMLASDHLLKLLDVFRPHRKVEIAKEVLASSSKRRASSSDPATIHAMLEIARVAHDALDSLSPPGERRHVASLVVSFVESVDMGRDLERQLGVYVECRAAFPNLDLVLDRLVLLAANLAMTSKRVATRALRKSADNKSLAERAQHFSKACLAFAHVTIPSVESGFRKLELLSLCGHVALLNNCLPHADTFFKAAVALVPDLPEGDDRLSGFVATFSSSLVLVPGHPDRGPFYLVQGLLNALPRYAHWKTRQCDAYIPLIPLLGAYAQRKLPYSVVDANDVLYGGAPDYLLELKTHLSSLVSNILDHLASLDPASLKRAELVLDLINNLHLVINLEDAGDAKDFARKLLALATKVKHTFPPPLKAYFDHTHALLHNNNNNNNNNHPPQLASAASSSSSSARGAGSSSPNYNK</sequence>
<feature type="compositionally biased region" description="Low complexity" evidence="6">
    <location>
        <begin position="875"/>
        <end position="911"/>
    </location>
</feature>
<feature type="compositionally biased region" description="Basic and acidic residues" evidence="6">
    <location>
        <begin position="37"/>
        <end position="47"/>
    </location>
</feature>
<name>A0AAD7XQX3_9STRA</name>
<dbReference type="GO" id="GO:0015031">
    <property type="term" value="P:protein transport"/>
    <property type="evidence" value="ECO:0007669"/>
    <property type="project" value="UniProtKB-KW"/>
</dbReference>
<reference evidence="7" key="1">
    <citation type="submission" date="2023-01" db="EMBL/GenBank/DDBJ databases">
        <title>Metagenome sequencing of chrysophaentin producing Chrysophaeum taylorii.</title>
        <authorList>
            <person name="Davison J."/>
            <person name="Bewley C."/>
        </authorList>
    </citation>
    <scope>NUCLEOTIDE SEQUENCE</scope>
    <source>
        <strain evidence="7">NIES-1699</strain>
    </source>
</reference>
<dbReference type="GO" id="GO:0005768">
    <property type="term" value="C:endosome"/>
    <property type="evidence" value="ECO:0007669"/>
    <property type="project" value="UniProtKB-SubCell"/>
</dbReference>
<accession>A0AAD7XQX3</accession>
<comment type="caution">
    <text evidence="7">The sequence shown here is derived from an EMBL/GenBank/DDBJ whole genome shotgun (WGS) entry which is preliminary data.</text>
</comment>
<evidence type="ECO:0000256" key="6">
    <source>
        <dbReference type="SAM" id="MobiDB-lite"/>
    </source>
</evidence>
<gene>
    <name evidence="7" type="ORF">CTAYLR_000528</name>
</gene>
<dbReference type="PANTHER" id="PTHR13673:SF0">
    <property type="entry name" value="VPS35 ENDOSOMAL PROTEIN-SORTING FACTOR-LIKE"/>
    <property type="match status" value="1"/>
</dbReference>
<evidence type="ECO:0000256" key="4">
    <source>
        <dbReference type="ARBA" id="ARBA00022753"/>
    </source>
</evidence>
<evidence type="ECO:0000256" key="3">
    <source>
        <dbReference type="ARBA" id="ARBA00022448"/>
    </source>
</evidence>
<evidence type="ECO:0000256" key="2">
    <source>
        <dbReference type="ARBA" id="ARBA00010704"/>
    </source>
</evidence>
<protein>
    <submittedName>
        <fullName evidence="7">Uncharacterized protein</fullName>
    </submittedName>
</protein>
<feature type="compositionally biased region" description="Gly residues" evidence="6">
    <location>
        <begin position="61"/>
        <end position="71"/>
    </location>
</feature>
<keyword evidence="8" id="KW-1185">Reference proteome</keyword>
<proteinExistence type="inferred from homology"/>
<dbReference type="EMBL" id="JAQMWT010000309">
    <property type="protein sequence ID" value="KAJ8605796.1"/>
    <property type="molecule type" value="Genomic_DNA"/>
</dbReference>
<dbReference type="Proteomes" id="UP001230188">
    <property type="component" value="Unassembled WGS sequence"/>
</dbReference>
<dbReference type="AlphaFoldDB" id="A0AAD7XQX3"/>
<dbReference type="PANTHER" id="PTHR13673">
    <property type="entry name" value="ESOPHAGEAL CANCER ASSOCIATED PROTEIN"/>
    <property type="match status" value="1"/>
</dbReference>
<organism evidence="7 8">
    <name type="scientific">Chrysophaeum taylorii</name>
    <dbReference type="NCBI Taxonomy" id="2483200"/>
    <lineage>
        <taxon>Eukaryota</taxon>
        <taxon>Sar</taxon>
        <taxon>Stramenopiles</taxon>
        <taxon>Ochrophyta</taxon>
        <taxon>Pelagophyceae</taxon>
        <taxon>Pelagomonadales</taxon>
        <taxon>Pelagomonadaceae</taxon>
        <taxon>Chrysophaeum</taxon>
    </lineage>
</organism>
<evidence type="ECO:0000256" key="5">
    <source>
        <dbReference type="ARBA" id="ARBA00022927"/>
    </source>
</evidence>
<keyword evidence="3" id="KW-0813">Transport</keyword>
<evidence type="ECO:0000313" key="7">
    <source>
        <dbReference type="EMBL" id="KAJ8605796.1"/>
    </source>
</evidence>
<comment type="similarity">
    <text evidence="2">Belongs to the VPS35L family.</text>
</comment>
<keyword evidence="5" id="KW-0653">Protein transport</keyword>
<keyword evidence="4" id="KW-0967">Endosome</keyword>
<comment type="subcellular location">
    <subcellularLocation>
        <location evidence="1">Endosome</location>
    </subcellularLocation>
</comment>
<dbReference type="InterPro" id="IPR029705">
    <property type="entry name" value="VPS35L"/>
</dbReference>
<evidence type="ECO:0000256" key="1">
    <source>
        <dbReference type="ARBA" id="ARBA00004177"/>
    </source>
</evidence>